<sequence length="181" mass="19531">MTTTTTYKGFGGEDKPSSRILKPPGGGSSDIFGGHQPMPTSPKSAANRAATSSIFAPAELDVLPKRSNPPGGKSSGIFDNSTTNKAVQQHSHPPGGKGSYAFGIGSLEPTRNQNPNKPVDSNIFGNDSSQSPGEFPISHTRCTCRFHQALHLPRPEAKCKRLFSFYFVFFQSFFLIAQNLR</sequence>
<comment type="similarity">
    <text evidence="5">Belongs to the JUPITER family.</text>
</comment>
<evidence type="ECO:0000313" key="13">
    <source>
        <dbReference type="Proteomes" id="UP000694388"/>
    </source>
</evidence>
<keyword evidence="8" id="KW-0597">Phosphoprotein</keyword>
<dbReference type="PANTHER" id="PTHR34930:SF2">
    <property type="entry name" value="MICROTUBULE-ASSOCIATED PROTEIN JUPITER"/>
    <property type="match status" value="1"/>
</dbReference>
<keyword evidence="13" id="KW-1185">Reference proteome</keyword>
<dbReference type="AlphaFoldDB" id="A0A8C4R1R7"/>
<dbReference type="GeneTree" id="ENSGT00390000007652"/>
<evidence type="ECO:0000256" key="9">
    <source>
        <dbReference type="ARBA" id="ARBA00023242"/>
    </source>
</evidence>
<evidence type="ECO:0000256" key="2">
    <source>
        <dbReference type="ARBA" id="ARBA00004123"/>
    </source>
</evidence>
<dbReference type="Ensembl" id="ENSEBUT00000023459.1">
    <property type="protein sequence ID" value="ENSEBUP00000022883.1"/>
    <property type="gene ID" value="ENSEBUG00000014106.1"/>
</dbReference>
<proteinExistence type="inferred from homology"/>
<dbReference type="InterPro" id="IPR033335">
    <property type="entry name" value="JUPITER"/>
</dbReference>
<dbReference type="GO" id="GO:0005737">
    <property type="term" value="C:cytoplasm"/>
    <property type="evidence" value="ECO:0007669"/>
    <property type="project" value="UniProtKB-SubCell"/>
</dbReference>
<evidence type="ECO:0000256" key="1">
    <source>
        <dbReference type="ARBA" id="ARBA00003805"/>
    </source>
</evidence>
<comment type="similarity">
    <text evidence="4">Belongs to the MAP Jupiter family.</text>
</comment>
<dbReference type="Proteomes" id="UP000694388">
    <property type="component" value="Unplaced"/>
</dbReference>
<feature type="compositionally biased region" description="Polar residues" evidence="10">
    <location>
        <begin position="41"/>
        <end position="54"/>
    </location>
</feature>
<feature type="transmembrane region" description="Helical" evidence="11">
    <location>
        <begin position="162"/>
        <end position="180"/>
    </location>
</feature>
<feature type="compositionally biased region" description="Polar residues" evidence="10">
    <location>
        <begin position="77"/>
        <end position="91"/>
    </location>
</feature>
<evidence type="ECO:0000256" key="4">
    <source>
        <dbReference type="ARBA" id="ARBA00005344"/>
    </source>
</evidence>
<dbReference type="PANTHER" id="PTHR34930">
    <property type="entry name" value="GEO05313P1"/>
    <property type="match status" value="1"/>
</dbReference>
<keyword evidence="11" id="KW-0472">Membrane</keyword>
<dbReference type="Pfam" id="PF17054">
    <property type="entry name" value="JUPITER"/>
    <property type="match status" value="1"/>
</dbReference>
<keyword evidence="9" id="KW-0539">Nucleus</keyword>
<organism evidence="12 13">
    <name type="scientific">Eptatretus burgeri</name>
    <name type="common">Inshore hagfish</name>
    <dbReference type="NCBI Taxonomy" id="7764"/>
    <lineage>
        <taxon>Eukaryota</taxon>
        <taxon>Metazoa</taxon>
        <taxon>Chordata</taxon>
        <taxon>Craniata</taxon>
        <taxon>Vertebrata</taxon>
        <taxon>Cyclostomata</taxon>
        <taxon>Myxini</taxon>
        <taxon>Myxiniformes</taxon>
        <taxon>Myxinidae</taxon>
        <taxon>Eptatretinae</taxon>
        <taxon>Eptatretus</taxon>
    </lineage>
</organism>
<keyword evidence="7" id="KW-0963">Cytoplasm</keyword>
<evidence type="ECO:0000256" key="10">
    <source>
        <dbReference type="SAM" id="MobiDB-lite"/>
    </source>
</evidence>
<reference evidence="12" key="2">
    <citation type="submission" date="2025-09" db="UniProtKB">
        <authorList>
            <consortium name="Ensembl"/>
        </authorList>
    </citation>
    <scope>IDENTIFICATION</scope>
</reference>
<accession>A0A8C4R1R7</accession>
<evidence type="ECO:0000256" key="6">
    <source>
        <dbReference type="ARBA" id="ARBA00021471"/>
    </source>
</evidence>
<evidence type="ECO:0000256" key="5">
    <source>
        <dbReference type="ARBA" id="ARBA00008329"/>
    </source>
</evidence>
<feature type="compositionally biased region" description="Polar residues" evidence="10">
    <location>
        <begin position="123"/>
        <end position="132"/>
    </location>
</feature>
<name>A0A8C4R1R7_EPTBU</name>
<reference evidence="12" key="1">
    <citation type="submission" date="2025-08" db="UniProtKB">
        <authorList>
            <consortium name="Ensembl"/>
        </authorList>
    </citation>
    <scope>IDENTIFICATION</scope>
</reference>
<evidence type="ECO:0000256" key="8">
    <source>
        <dbReference type="ARBA" id="ARBA00022553"/>
    </source>
</evidence>
<comment type="function">
    <text evidence="1">Binds to all microtubule populations.</text>
</comment>
<evidence type="ECO:0000256" key="11">
    <source>
        <dbReference type="SAM" id="Phobius"/>
    </source>
</evidence>
<evidence type="ECO:0000256" key="7">
    <source>
        <dbReference type="ARBA" id="ARBA00022490"/>
    </source>
</evidence>
<evidence type="ECO:0000256" key="3">
    <source>
        <dbReference type="ARBA" id="ARBA00004496"/>
    </source>
</evidence>
<protein>
    <recommendedName>
        <fullName evidence="6">Microtubule-associated protein Jupiter</fullName>
    </recommendedName>
</protein>
<feature type="region of interest" description="Disordered" evidence="10">
    <location>
        <begin position="1"/>
        <end position="132"/>
    </location>
</feature>
<keyword evidence="11" id="KW-0812">Transmembrane</keyword>
<evidence type="ECO:0000313" key="12">
    <source>
        <dbReference type="Ensembl" id="ENSEBUP00000022883.1"/>
    </source>
</evidence>
<comment type="subcellular location">
    <subcellularLocation>
        <location evidence="3">Cytoplasm</location>
    </subcellularLocation>
    <subcellularLocation>
        <location evidence="2">Nucleus</location>
    </subcellularLocation>
</comment>
<keyword evidence="11" id="KW-1133">Transmembrane helix</keyword>
<dbReference type="GO" id="GO:0005634">
    <property type="term" value="C:nucleus"/>
    <property type="evidence" value="ECO:0007669"/>
    <property type="project" value="UniProtKB-SubCell"/>
</dbReference>